<dbReference type="InterPro" id="IPR050455">
    <property type="entry name" value="Tpx_Peroxidase_subfamily"/>
</dbReference>
<proteinExistence type="inferred from homology"/>
<evidence type="ECO:0000256" key="4">
    <source>
        <dbReference type="ARBA" id="ARBA00023157"/>
    </source>
</evidence>
<dbReference type="Pfam" id="PF08534">
    <property type="entry name" value="Redoxin"/>
    <property type="match status" value="1"/>
</dbReference>
<keyword evidence="4 6" id="KW-1015">Disulfide bond</keyword>
<dbReference type="HAMAP" id="MF_00269">
    <property type="entry name" value="Tpx"/>
    <property type="match status" value="1"/>
</dbReference>
<comment type="function">
    <text evidence="6">Thiol-specific peroxidase that catalyzes the reduction of hydrogen peroxide and organic hydroperoxides to water and alcohols, respectively. Plays a role in cell protection against oxidative stress by detoxifying peroxides.</text>
</comment>
<protein>
    <recommendedName>
        <fullName evidence="6">Thiol peroxidase</fullName>
        <shortName evidence="6">Tpx</shortName>
        <ecNumber evidence="6">1.11.1.24</ecNumber>
    </recommendedName>
    <alternativeName>
        <fullName evidence="6">Peroxiredoxin tpx</fullName>
        <shortName evidence="6">Prx</shortName>
    </alternativeName>
    <alternativeName>
        <fullName evidence="6">Thioredoxin peroxidase</fullName>
    </alternativeName>
    <alternativeName>
        <fullName evidence="6">Thioredoxin-dependent peroxiredoxin</fullName>
    </alternativeName>
</protein>
<name>A0A9X1V8A4_9BACL</name>
<keyword evidence="5 6" id="KW-0676">Redox-active center</keyword>
<dbReference type="RefSeq" id="WP_241712967.1">
    <property type="nucleotide sequence ID" value="NZ_JALBUF010000003.1"/>
</dbReference>
<sequence length="169" mass="18373">MNERTGLVTFKGNPITLVGNQVKVSDQAPNFQALQNDLSIATLDSFKGVRIISAVPSLDTGVCDAQTHRFNEEATKAHGFTVITISVDLPFAQKRWCGAAGLDNVITLSDHRDLSFGYAYGVVMKELRLLARSVFVIDAQDKITYVEYVPEGTTHPNYDAAIAAAKALL</sequence>
<evidence type="ECO:0000256" key="5">
    <source>
        <dbReference type="ARBA" id="ARBA00023284"/>
    </source>
</evidence>
<evidence type="ECO:0000313" key="8">
    <source>
        <dbReference type="EMBL" id="MCI0183119.1"/>
    </source>
</evidence>
<dbReference type="InterPro" id="IPR018219">
    <property type="entry name" value="Tpx_CS"/>
</dbReference>
<dbReference type="InterPro" id="IPR013766">
    <property type="entry name" value="Thioredoxin_domain"/>
</dbReference>
<comment type="similarity">
    <text evidence="6">Belongs to the peroxiredoxin family. Tpx subfamily.</text>
</comment>
<evidence type="ECO:0000256" key="3">
    <source>
        <dbReference type="ARBA" id="ARBA00023002"/>
    </source>
</evidence>
<dbReference type="Gene3D" id="3.40.30.10">
    <property type="entry name" value="Glutaredoxin"/>
    <property type="match status" value="1"/>
</dbReference>
<dbReference type="InterPro" id="IPR036249">
    <property type="entry name" value="Thioredoxin-like_sf"/>
</dbReference>
<evidence type="ECO:0000259" key="7">
    <source>
        <dbReference type="PROSITE" id="PS51352"/>
    </source>
</evidence>
<dbReference type="PROSITE" id="PS01265">
    <property type="entry name" value="TPX"/>
    <property type="match status" value="1"/>
</dbReference>
<feature type="domain" description="Thioredoxin" evidence="7">
    <location>
        <begin position="22"/>
        <end position="169"/>
    </location>
</feature>
<evidence type="ECO:0000256" key="1">
    <source>
        <dbReference type="ARBA" id="ARBA00022559"/>
    </source>
</evidence>
<dbReference type="EMBL" id="JALBUF010000003">
    <property type="protein sequence ID" value="MCI0183119.1"/>
    <property type="molecule type" value="Genomic_DNA"/>
</dbReference>
<dbReference type="PROSITE" id="PS51352">
    <property type="entry name" value="THIOREDOXIN_2"/>
    <property type="match status" value="1"/>
</dbReference>
<dbReference type="EC" id="1.11.1.24" evidence="6"/>
<dbReference type="InterPro" id="IPR013740">
    <property type="entry name" value="Redoxin"/>
</dbReference>
<organism evidence="8 9">
    <name type="scientific">Sulfoacidibacillus ferrooxidans</name>
    <dbReference type="NCBI Taxonomy" id="2005001"/>
    <lineage>
        <taxon>Bacteria</taxon>
        <taxon>Bacillati</taxon>
        <taxon>Bacillota</taxon>
        <taxon>Bacilli</taxon>
        <taxon>Bacillales</taxon>
        <taxon>Alicyclobacillaceae</taxon>
        <taxon>Sulfoacidibacillus</taxon>
    </lineage>
</organism>
<keyword evidence="1 6" id="KW-0575">Peroxidase</keyword>
<gene>
    <name evidence="6 8" type="primary">tpx</name>
    <name evidence="8" type="ORF">MM817_01389</name>
</gene>
<dbReference type="NCBIfam" id="NF001808">
    <property type="entry name" value="PRK00522.1"/>
    <property type="match status" value="1"/>
</dbReference>
<dbReference type="GO" id="GO:0008379">
    <property type="term" value="F:thioredoxin peroxidase activity"/>
    <property type="evidence" value="ECO:0007669"/>
    <property type="project" value="UniProtKB-UniRule"/>
</dbReference>
<dbReference type="CDD" id="cd03014">
    <property type="entry name" value="PRX_Atyp2cys"/>
    <property type="match status" value="1"/>
</dbReference>
<dbReference type="PANTHER" id="PTHR43110:SF1">
    <property type="entry name" value="THIOL PEROXIDASE"/>
    <property type="match status" value="1"/>
</dbReference>
<evidence type="ECO:0000313" key="9">
    <source>
        <dbReference type="Proteomes" id="UP001139263"/>
    </source>
</evidence>
<dbReference type="SUPFAM" id="SSF52833">
    <property type="entry name" value="Thioredoxin-like"/>
    <property type="match status" value="1"/>
</dbReference>
<reference evidence="8" key="1">
    <citation type="submission" date="2022-03" db="EMBL/GenBank/DDBJ databases">
        <title>Draft Genome Sequence of Firmicute Strain S0AB, a Heterotrophic Iron/Sulfur-Oxidizing Extreme Acidophile.</title>
        <authorList>
            <person name="Vergara E."/>
            <person name="Pakostova E."/>
            <person name="Johnson D.B."/>
            <person name="Holmes D.S."/>
        </authorList>
    </citation>
    <scope>NUCLEOTIDE SEQUENCE</scope>
    <source>
        <strain evidence="8">S0AB</strain>
    </source>
</reference>
<accession>A0A9X1V8A4</accession>
<comment type="subunit">
    <text evidence="6">Homodimer.</text>
</comment>
<dbReference type="AlphaFoldDB" id="A0A9X1V8A4"/>
<feature type="active site" description="Cysteine sulfenic acid (-SOH) intermediate" evidence="6">
    <location>
        <position position="63"/>
    </location>
</feature>
<dbReference type="PANTHER" id="PTHR43110">
    <property type="entry name" value="THIOL PEROXIDASE"/>
    <property type="match status" value="1"/>
</dbReference>
<comment type="catalytic activity">
    <reaction evidence="6">
        <text>a hydroperoxide + [thioredoxin]-dithiol = an alcohol + [thioredoxin]-disulfide + H2O</text>
        <dbReference type="Rhea" id="RHEA:62620"/>
        <dbReference type="Rhea" id="RHEA-COMP:10698"/>
        <dbReference type="Rhea" id="RHEA-COMP:10700"/>
        <dbReference type="ChEBI" id="CHEBI:15377"/>
        <dbReference type="ChEBI" id="CHEBI:29950"/>
        <dbReference type="ChEBI" id="CHEBI:30879"/>
        <dbReference type="ChEBI" id="CHEBI:35924"/>
        <dbReference type="ChEBI" id="CHEBI:50058"/>
        <dbReference type="EC" id="1.11.1.24"/>
    </reaction>
</comment>
<comment type="caution">
    <text evidence="8">The sequence shown here is derived from an EMBL/GenBank/DDBJ whole genome shotgun (WGS) entry which is preliminary data.</text>
</comment>
<evidence type="ECO:0000256" key="6">
    <source>
        <dbReference type="HAMAP-Rule" id="MF_00269"/>
    </source>
</evidence>
<keyword evidence="2 6" id="KW-0049">Antioxidant</keyword>
<keyword evidence="9" id="KW-1185">Reference proteome</keyword>
<evidence type="ECO:0000256" key="2">
    <source>
        <dbReference type="ARBA" id="ARBA00022862"/>
    </source>
</evidence>
<dbReference type="Proteomes" id="UP001139263">
    <property type="component" value="Unassembled WGS sequence"/>
</dbReference>
<dbReference type="InterPro" id="IPR002065">
    <property type="entry name" value="TPX"/>
</dbReference>
<feature type="disulfide bond" description="Redox-active" evidence="6">
    <location>
        <begin position="63"/>
        <end position="97"/>
    </location>
</feature>
<comment type="miscellaneous">
    <text evidence="6">The active site is a conserved redox-active cysteine residue, the peroxidatic cysteine (C(P)), which makes the nucleophilic attack on the peroxide substrate. The peroxide oxidizes the C(P)-SH to cysteine sulfenic acid (C(P)-SOH), which then reacts with another cysteine residue, the resolving cysteine (C(R)), to form a disulfide bridge. The disulfide is subsequently reduced by an appropriate electron donor to complete the catalytic cycle. In this atypical 2-Cys peroxiredoxin, C(R) is present in the same subunit to form an intramolecular disulfide. The disulfide is subsequently reduced by thioredoxin.</text>
</comment>
<keyword evidence="3 6" id="KW-0560">Oxidoreductase</keyword>